<evidence type="ECO:0008006" key="4">
    <source>
        <dbReference type="Google" id="ProtNLM"/>
    </source>
</evidence>
<sequence>MSAGTPSPGSHWLDQEHSEHHKQKLGILLLTFVVVFFTSYEHHFDEWVYTQWVLNYDFGLVRRGLVGGLLKAFGYVPSPEFYMVGAFLFALAVCAALFWLLSRSALVYCRQSTAAFLLALFFICHPLIIPHFAQAAGFLDNINYLIAILGIAVILKSPAKVGAFAVLLAGGLVIPIHEASFVMFVPLLIGIWFYTHRPKAVSLDSALIAIVFALLLAEVIFIGTSNPSSKISLLGYYEHLLASTQPIDIEAVGILFNTLEGNSSETASVMLSVLYLNYHLNMLFGLIPTFIIGARILKALSSHIRLVSHETFLLLCSVSPLALYLIATDYTRWWSIAVSNTAISLTLLMRDPVLAGVIGDVVYRYRWFVILAIGFGLALGPFTSDLSYRNLNWLYSL</sequence>
<name>A0A2R3QT90_ECTME</name>
<evidence type="ECO:0000313" key="2">
    <source>
        <dbReference type="EMBL" id="AVO54977.1"/>
    </source>
</evidence>
<feature type="transmembrane region" description="Helical" evidence="1">
    <location>
        <begin position="276"/>
        <end position="297"/>
    </location>
</feature>
<dbReference type="OrthoDB" id="7023979at2"/>
<accession>A0A2R3QT90</accession>
<dbReference type="AlphaFoldDB" id="A0A2R3QT90"/>
<feature type="transmembrane region" description="Helical" evidence="1">
    <location>
        <begin position="365"/>
        <end position="384"/>
    </location>
</feature>
<keyword evidence="1" id="KW-0812">Transmembrane</keyword>
<dbReference type="EMBL" id="CP027657">
    <property type="protein sequence ID" value="AVO54977.1"/>
    <property type="molecule type" value="Genomic_DNA"/>
</dbReference>
<feature type="transmembrane region" description="Helical" evidence="1">
    <location>
        <begin position="25"/>
        <end position="44"/>
    </location>
</feature>
<feature type="transmembrane region" description="Helical" evidence="1">
    <location>
        <begin position="81"/>
        <end position="101"/>
    </location>
</feature>
<dbReference type="RefSeq" id="WP_106739708.1">
    <property type="nucleotide sequence ID" value="NZ_CP027657.1"/>
</dbReference>
<feature type="transmembrane region" description="Helical" evidence="1">
    <location>
        <begin position="167"/>
        <end position="194"/>
    </location>
</feature>
<keyword evidence="1" id="KW-1133">Transmembrane helix</keyword>
<gene>
    <name evidence="2" type="ORF">C7A17_20170</name>
</gene>
<dbReference type="Proteomes" id="UP000238327">
    <property type="component" value="Chromosome"/>
</dbReference>
<reference evidence="2 3" key="1">
    <citation type="submission" date="2018-03" db="EMBL/GenBank/DDBJ databases">
        <title>Complete genome sequence and methylome analysis of Pseudomonas mendocina NEB 698.</title>
        <authorList>
            <person name="Morgan R.D."/>
        </authorList>
    </citation>
    <scope>NUCLEOTIDE SEQUENCE [LARGE SCALE GENOMIC DNA]</scope>
    <source>
        <strain evidence="2 3">NEB698</strain>
    </source>
</reference>
<feature type="transmembrane region" description="Helical" evidence="1">
    <location>
        <begin position="206"/>
        <end position="224"/>
    </location>
</feature>
<organism evidence="2 3">
    <name type="scientific">Ectopseudomonas mendocina</name>
    <name type="common">Pseudomonas mendocina</name>
    <dbReference type="NCBI Taxonomy" id="300"/>
    <lineage>
        <taxon>Bacteria</taxon>
        <taxon>Pseudomonadati</taxon>
        <taxon>Pseudomonadota</taxon>
        <taxon>Gammaproteobacteria</taxon>
        <taxon>Pseudomonadales</taxon>
        <taxon>Pseudomonadaceae</taxon>
        <taxon>Ectopseudomonas</taxon>
    </lineage>
</organism>
<feature type="transmembrane region" description="Helical" evidence="1">
    <location>
        <begin position="309"/>
        <end position="327"/>
    </location>
</feature>
<evidence type="ECO:0000256" key="1">
    <source>
        <dbReference type="SAM" id="Phobius"/>
    </source>
</evidence>
<feature type="transmembrane region" description="Helical" evidence="1">
    <location>
        <begin position="113"/>
        <end position="132"/>
    </location>
</feature>
<proteinExistence type="predicted"/>
<evidence type="ECO:0000313" key="3">
    <source>
        <dbReference type="Proteomes" id="UP000238327"/>
    </source>
</evidence>
<keyword evidence="1" id="KW-0472">Membrane</keyword>
<protein>
    <recommendedName>
        <fullName evidence="4">DUF2029 domain-containing protein</fullName>
    </recommendedName>
</protein>